<name>A0A7S0ZYX4_NOCSC</name>
<evidence type="ECO:0000256" key="1">
    <source>
        <dbReference type="SAM" id="Phobius"/>
    </source>
</evidence>
<feature type="transmembrane region" description="Helical" evidence="1">
    <location>
        <begin position="79"/>
        <end position="99"/>
    </location>
</feature>
<feature type="transmembrane region" description="Helical" evidence="1">
    <location>
        <begin position="238"/>
        <end position="258"/>
    </location>
</feature>
<dbReference type="PANTHER" id="PTHR19346">
    <property type="entry name" value="SUGAR PHOSPHATE TRANSPORTER DOMAIN-CONTAINING PROTEIN"/>
    <property type="match status" value="1"/>
</dbReference>
<reference evidence="2" key="1">
    <citation type="submission" date="2021-01" db="EMBL/GenBank/DDBJ databases">
        <authorList>
            <person name="Corre E."/>
            <person name="Pelletier E."/>
            <person name="Niang G."/>
            <person name="Scheremetjew M."/>
            <person name="Finn R."/>
            <person name="Kale V."/>
            <person name="Holt S."/>
            <person name="Cochrane G."/>
            <person name="Meng A."/>
            <person name="Brown T."/>
            <person name="Cohen L."/>
        </authorList>
    </citation>
    <scope>NUCLEOTIDE SEQUENCE</scope>
</reference>
<feature type="transmembrane region" description="Helical" evidence="1">
    <location>
        <begin position="265"/>
        <end position="283"/>
    </location>
</feature>
<keyword evidence="1" id="KW-0812">Transmembrane</keyword>
<dbReference type="PANTHER" id="PTHR19346:SF4">
    <property type="entry name" value="SUGAR PHOSPHATE TRANSPORTER DOMAIN-CONTAINING PROTEIN"/>
    <property type="match status" value="1"/>
</dbReference>
<proteinExistence type="predicted"/>
<evidence type="ECO:0008006" key="3">
    <source>
        <dbReference type="Google" id="ProtNLM"/>
    </source>
</evidence>
<feature type="transmembrane region" description="Helical" evidence="1">
    <location>
        <begin position="105"/>
        <end position="127"/>
    </location>
</feature>
<sequence length="330" mass="35402">MTKHIRERIVAPCLGVLSCLLFCLNGELLQALQLAGEGTRVSPLLNMTLCHMGGLLLLPWLPRWPAQRIVGVSQSAQTLWLPLLFSFILTAYNYCWLLSTRYQHVGLTTGLFQTSVAFVYLCSVMIFREELSGVRIIGVFFALVGSGLSCSNAAVGSTSYGGSLGVGVALALSASIGYTVYQVLFRHLFGHMKSNVSFLIHFYAMVGVVHMSVMMPLVYMAHVSGLEPLETPNGLVPWLGVLASALIASAVNGLFLCIIIWGSPMLLPCTSALSVPLTVALDAKLHGLRPSGMESVGHLLVTMSIVLIIGGPALCQWIRGRPADSAALDV</sequence>
<dbReference type="EMBL" id="HBFQ01016625">
    <property type="protein sequence ID" value="CAD8837200.1"/>
    <property type="molecule type" value="Transcribed_RNA"/>
</dbReference>
<evidence type="ECO:0000313" key="2">
    <source>
        <dbReference type="EMBL" id="CAD8837200.1"/>
    </source>
</evidence>
<dbReference type="InterPro" id="IPR026505">
    <property type="entry name" value="Solute_c_fam_35_mem_F3/F4"/>
</dbReference>
<dbReference type="Gene3D" id="1.10.3730.20">
    <property type="match status" value="1"/>
</dbReference>
<feature type="transmembrane region" description="Helical" evidence="1">
    <location>
        <begin position="160"/>
        <end position="184"/>
    </location>
</feature>
<keyword evidence="1" id="KW-1133">Transmembrane helix</keyword>
<feature type="transmembrane region" description="Helical" evidence="1">
    <location>
        <begin position="295"/>
        <end position="315"/>
    </location>
</feature>
<protein>
    <recommendedName>
        <fullName evidence="3">EamA domain-containing protein</fullName>
    </recommendedName>
</protein>
<dbReference type="AlphaFoldDB" id="A0A7S0ZYX4"/>
<dbReference type="InterPro" id="IPR037185">
    <property type="entry name" value="EmrE-like"/>
</dbReference>
<feature type="transmembrane region" description="Helical" evidence="1">
    <location>
        <begin position="134"/>
        <end position="154"/>
    </location>
</feature>
<organism evidence="2">
    <name type="scientific">Noctiluca scintillans</name>
    <name type="common">Sea sparkle</name>
    <name type="synonym">Red tide dinoflagellate</name>
    <dbReference type="NCBI Taxonomy" id="2966"/>
    <lineage>
        <taxon>Eukaryota</taxon>
        <taxon>Sar</taxon>
        <taxon>Alveolata</taxon>
        <taxon>Dinophyceae</taxon>
        <taxon>Noctilucales</taxon>
        <taxon>Noctilucaceae</taxon>
        <taxon>Noctiluca</taxon>
    </lineage>
</organism>
<dbReference type="SUPFAM" id="SSF103481">
    <property type="entry name" value="Multidrug resistance efflux transporter EmrE"/>
    <property type="match status" value="1"/>
</dbReference>
<keyword evidence="1" id="KW-0472">Membrane</keyword>
<feature type="transmembrane region" description="Helical" evidence="1">
    <location>
        <begin position="196"/>
        <end position="218"/>
    </location>
</feature>
<dbReference type="PROSITE" id="PS51257">
    <property type="entry name" value="PROKAR_LIPOPROTEIN"/>
    <property type="match status" value="1"/>
</dbReference>
<accession>A0A7S0ZYX4</accession>
<gene>
    <name evidence="2" type="ORF">NSCI0253_LOCUS11548</name>
</gene>